<gene>
    <name evidence="2" type="ORF">TorRG33x02_354290</name>
</gene>
<organism evidence="2 3">
    <name type="scientific">Trema orientale</name>
    <name type="common">Charcoal tree</name>
    <name type="synonym">Celtis orientalis</name>
    <dbReference type="NCBI Taxonomy" id="63057"/>
    <lineage>
        <taxon>Eukaryota</taxon>
        <taxon>Viridiplantae</taxon>
        <taxon>Streptophyta</taxon>
        <taxon>Embryophyta</taxon>
        <taxon>Tracheophyta</taxon>
        <taxon>Spermatophyta</taxon>
        <taxon>Magnoliopsida</taxon>
        <taxon>eudicotyledons</taxon>
        <taxon>Gunneridae</taxon>
        <taxon>Pentapetalae</taxon>
        <taxon>rosids</taxon>
        <taxon>fabids</taxon>
        <taxon>Rosales</taxon>
        <taxon>Cannabaceae</taxon>
        <taxon>Trema</taxon>
    </lineage>
</organism>
<dbReference type="InterPro" id="IPR002156">
    <property type="entry name" value="RNaseH_domain"/>
</dbReference>
<dbReference type="AlphaFoldDB" id="A0A2P5ABF9"/>
<sequence>MGICWRVEDGCSIRVFDDPWLPRPHTFKPITPKNNHDMNWYVRDLITNDEMVWNDRIIDDVFLDMDKDVIFQIPLSIHRQWDTMIWHFDKKGIYIVRSGYKAMINSLVLDGPSEASKIRQLDDSDGLDVHDKNEKWHPLELGLLKLNVDVAVNSGEGIIGVGAVIKDYKGDIMGVMAKRIKGYFDPYISECFAIREGLAFTKKSILHVRILETDSLRMLNALGRYD</sequence>
<feature type="domain" description="RNase H type-1" evidence="1">
    <location>
        <begin position="147"/>
        <end position="220"/>
    </location>
</feature>
<evidence type="ECO:0000313" key="2">
    <source>
        <dbReference type="EMBL" id="PON33883.1"/>
    </source>
</evidence>
<accession>A0A2P5ABF9</accession>
<dbReference type="Proteomes" id="UP000237000">
    <property type="component" value="Unassembled WGS sequence"/>
</dbReference>
<evidence type="ECO:0000313" key="3">
    <source>
        <dbReference type="Proteomes" id="UP000237000"/>
    </source>
</evidence>
<dbReference type="PANTHER" id="PTHR47723:SF21">
    <property type="entry name" value="POLYNUCLEOTIDYL TRANSFERASE, RIBONUCLEASE H-LIKE SUPERFAMILY PROTEIN"/>
    <property type="match status" value="1"/>
</dbReference>
<keyword evidence="3" id="KW-1185">Reference proteome</keyword>
<feature type="non-terminal residue" evidence="2">
    <location>
        <position position="226"/>
    </location>
</feature>
<proteinExistence type="predicted"/>
<dbReference type="OrthoDB" id="1165760at2759"/>
<dbReference type="GO" id="GO:0004523">
    <property type="term" value="F:RNA-DNA hybrid ribonuclease activity"/>
    <property type="evidence" value="ECO:0007669"/>
    <property type="project" value="InterPro"/>
</dbReference>
<evidence type="ECO:0000259" key="1">
    <source>
        <dbReference type="Pfam" id="PF13456"/>
    </source>
</evidence>
<dbReference type="Pfam" id="PF13456">
    <property type="entry name" value="RVT_3"/>
    <property type="match status" value="1"/>
</dbReference>
<dbReference type="InterPro" id="IPR053151">
    <property type="entry name" value="RNase_H-like"/>
</dbReference>
<comment type="caution">
    <text evidence="2">The sequence shown here is derived from an EMBL/GenBank/DDBJ whole genome shotgun (WGS) entry which is preliminary data.</text>
</comment>
<reference evidence="3" key="1">
    <citation type="submission" date="2016-06" db="EMBL/GenBank/DDBJ databases">
        <title>Parallel loss of symbiosis genes in relatives of nitrogen-fixing non-legume Parasponia.</title>
        <authorList>
            <person name="Van Velzen R."/>
            <person name="Holmer R."/>
            <person name="Bu F."/>
            <person name="Rutten L."/>
            <person name="Van Zeijl A."/>
            <person name="Liu W."/>
            <person name="Santuari L."/>
            <person name="Cao Q."/>
            <person name="Sharma T."/>
            <person name="Shen D."/>
            <person name="Roswanjaya Y."/>
            <person name="Wardhani T."/>
            <person name="Kalhor M.S."/>
            <person name="Jansen J."/>
            <person name="Van den Hoogen J."/>
            <person name="Gungor B."/>
            <person name="Hartog M."/>
            <person name="Hontelez J."/>
            <person name="Verver J."/>
            <person name="Yang W.-C."/>
            <person name="Schijlen E."/>
            <person name="Repin R."/>
            <person name="Schilthuizen M."/>
            <person name="Schranz E."/>
            <person name="Heidstra R."/>
            <person name="Miyata K."/>
            <person name="Fedorova E."/>
            <person name="Kohlen W."/>
            <person name="Bisseling T."/>
            <person name="Smit S."/>
            <person name="Geurts R."/>
        </authorList>
    </citation>
    <scope>NUCLEOTIDE SEQUENCE [LARGE SCALE GENOMIC DNA]</scope>
    <source>
        <strain evidence="3">cv. RG33-2</strain>
    </source>
</reference>
<dbReference type="GO" id="GO:0003676">
    <property type="term" value="F:nucleic acid binding"/>
    <property type="evidence" value="ECO:0007669"/>
    <property type="project" value="InterPro"/>
</dbReference>
<protein>
    <recommendedName>
        <fullName evidence="1">RNase H type-1 domain-containing protein</fullName>
    </recommendedName>
</protein>
<dbReference type="PANTHER" id="PTHR47723">
    <property type="entry name" value="OS05G0353850 PROTEIN"/>
    <property type="match status" value="1"/>
</dbReference>
<dbReference type="InParanoid" id="A0A2P5ABF9"/>
<dbReference type="EMBL" id="JXTC01000977">
    <property type="protein sequence ID" value="PON33883.1"/>
    <property type="molecule type" value="Genomic_DNA"/>
</dbReference>
<name>A0A2P5ABF9_TREOI</name>